<dbReference type="Pfam" id="PF04205">
    <property type="entry name" value="FMN_bind"/>
    <property type="match status" value="1"/>
</dbReference>
<dbReference type="EMBL" id="JAHBCL010000008">
    <property type="protein sequence ID" value="MBS7526174.1"/>
    <property type="molecule type" value="Genomic_DNA"/>
</dbReference>
<sequence>MEEASETIPETPLQLTASAPGYHGELSVTLTIDSDGKMHAVEVGENEETQDIGTLAIEKIPSMIVEAQSLDVDVISGATKTTKGIVNAVANALEAGGYSAEAYGFKDSMKIEMVSISAFDAEMLPEKVPTTSSITVNDVKGRAVTIDLPISTYAISTMDVIDFIIPLKGQEAFDMLVGSGQDGGGGFQKYAQLYVPVVGDYMVHVGQISDHNAPFDLEMILATQPDVLFVNSAMGAHRYALEVEPQLTAAGIQVVLIDVPGKDLKNSVSSTLKLLGDIFEVPERAEEVAGYINDQYAIIEEGIANAGDAPTVYYEKSGYAEIYGPTATSMSGWGLPINMAGGKNIADEILMGTATAGGAGNTIDPEYVLEADPDIIVVSGINDGWLDAINDEKETYAFDIVNRIGWQSLHAIEEGKLYEFAHSTSRSIFAFYPTMKMATLFYPDTFSELDPEAALDVFFDRFMLTDSSISTWFIPYEE</sequence>
<dbReference type="PANTHER" id="PTHR30535:SF34">
    <property type="entry name" value="MOLYBDATE-BINDING PROTEIN MOLA"/>
    <property type="match status" value="1"/>
</dbReference>
<evidence type="ECO:0000256" key="1">
    <source>
        <dbReference type="ARBA" id="ARBA00008814"/>
    </source>
</evidence>
<comment type="similarity">
    <text evidence="1">Belongs to the bacterial solute-binding protein 8 family.</text>
</comment>
<reference evidence="3 4" key="1">
    <citation type="submission" date="2021-05" db="EMBL/GenBank/DDBJ databases">
        <title>Fusibacter ferrireducens sp. nov., an anaerobic, sulfur- and Fe-reducing bacterium isolated from the mangrove sediment.</title>
        <authorList>
            <person name="Qiu D."/>
        </authorList>
    </citation>
    <scope>NUCLEOTIDE SEQUENCE [LARGE SCALE GENOMIC DNA]</scope>
    <source>
        <strain evidence="3 4">DSM 12116</strain>
    </source>
</reference>
<keyword evidence="4" id="KW-1185">Reference proteome</keyword>
<name>A0ABS5PP61_9FIRM</name>
<gene>
    <name evidence="3" type="ORF">KHM83_05760</name>
</gene>
<dbReference type="Gene3D" id="3.40.50.1980">
    <property type="entry name" value="Nitrogenase molybdenum iron protein domain"/>
    <property type="match status" value="2"/>
</dbReference>
<comment type="caution">
    <text evidence="3">The sequence shown here is derived from an EMBL/GenBank/DDBJ whole genome shotgun (WGS) entry which is preliminary data.</text>
</comment>
<evidence type="ECO:0000313" key="3">
    <source>
        <dbReference type="EMBL" id="MBS7526174.1"/>
    </source>
</evidence>
<dbReference type="Proteomes" id="UP000746471">
    <property type="component" value="Unassembled WGS sequence"/>
</dbReference>
<dbReference type="SMART" id="SM00900">
    <property type="entry name" value="FMN_bind"/>
    <property type="match status" value="1"/>
</dbReference>
<protein>
    <submittedName>
        <fullName evidence="3">ABC transporter substrate-binding protein</fullName>
    </submittedName>
</protein>
<dbReference type="InterPro" id="IPR050902">
    <property type="entry name" value="ABC_Transporter_SBP"/>
</dbReference>
<proteinExistence type="inferred from homology"/>
<evidence type="ECO:0000313" key="4">
    <source>
        <dbReference type="Proteomes" id="UP000746471"/>
    </source>
</evidence>
<dbReference type="SUPFAM" id="SSF53807">
    <property type="entry name" value="Helical backbone' metal receptor"/>
    <property type="match status" value="1"/>
</dbReference>
<evidence type="ECO:0000259" key="2">
    <source>
        <dbReference type="PROSITE" id="PS50983"/>
    </source>
</evidence>
<accession>A0ABS5PP61</accession>
<dbReference type="InterPro" id="IPR002491">
    <property type="entry name" value="ABC_transptr_periplasmic_BD"/>
</dbReference>
<dbReference type="PROSITE" id="PS50983">
    <property type="entry name" value="FE_B12_PBP"/>
    <property type="match status" value="1"/>
</dbReference>
<dbReference type="PANTHER" id="PTHR30535">
    <property type="entry name" value="VITAMIN B12-BINDING PROTEIN"/>
    <property type="match status" value="1"/>
</dbReference>
<feature type="domain" description="Fe/B12 periplasmic-binding" evidence="2">
    <location>
        <begin position="152"/>
        <end position="453"/>
    </location>
</feature>
<dbReference type="Gene3D" id="3.90.1010.20">
    <property type="match status" value="1"/>
</dbReference>
<dbReference type="InterPro" id="IPR007329">
    <property type="entry name" value="FMN-bd"/>
</dbReference>
<organism evidence="3 4">
    <name type="scientific">Fusibacter paucivorans</name>
    <dbReference type="NCBI Taxonomy" id="76009"/>
    <lineage>
        <taxon>Bacteria</taxon>
        <taxon>Bacillati</taxon>
        <taxon>Bacillota</taxon>
        <taxon>Clostridia</taxon>
        <taxon>Eubacteriales</taxon>
        <taxon>Eubacteriales Family XII. Incertae Sedis</taxon>
        <taxon>Fusibacter</taxon>
    </lineage>
</organism>
<dbReference type="Pfam" id="PF01497">
    <property type="entry name" value="Peripla_BP_2"/>
    <property type="match status" value="1"/>
</dbReference>